<keyword evidence="4" id="KW-1185">Reference proteome</keyword>
<dbReference type="PANTHER" id="PTHR43267:SF2">
    <property type="entry name" value="TRNA THREONYLCARBAMOYLADENOSINE DEHYDRATASE 1-RELATED"/>
    <property type="match status" value="1"/>
</dbReference>
<dbReference type="InterPro" id="IPR000594">
    <property type="entry name" value="ThiF_NAD_FAD-bd"/>
</dbReference>
<dbReference type="EMBL" id="LT554318">
    <property type="protein sequence ID" value="SAM03963.1"/>
    <property type="molecule type" value="Genomic_DNA"/>
</dbReference>
<dbReference type="STRING" id="4829.A0A163K3I0"/>
<dbReference type="InterPro" id="IPR045886">
    <property type="entry name" value="ThiF/MoeB/HesA"/>
</dbReference>
<keyword evidence="1" id="KW-0812">Transmembrane</keyword>
<dbReference type="Gene3D" id="3.40.50.720">
    <property type="entry name" value="NAD(P)-binding Rossmann-like Domain"/>
    <property type="match status" value="1"/>
</dbReference>
<keyword evidence="1" id="KW-0472">Membrane</keyword>
<sequence length="483" mass="54465">MWYDGIRPLQALERSSERTKLTLMAVASSALTVMALMGYQTARRRARSDYIKTHINDNEGNPTHHAASQHINSLGMIETTAIHLPPPPPPFSDKANHDQTLIDEQLARNQAFLGKEGLDKVRGSHLVVVVGVGSVGSWAALMLARSGVQHLRLIDPSVLLGKDITSHAAASPSTLGRPKVTALQCMIAPIAPFVHIDTIMDEWQTRHLDPINEQGMEKKKVMVVDCLGNTSLDAKLKLITYCHSRRIDIVSALDPGNKVDPTRVQITDISDTFEDPSAKVIRRRLKQLGVDRHLPVACSIEKPVDPKIIKDQQYVESIQDGRLMPDIRTRHTPHFGSIAAMYGMSLTTYTLLHLADFSAYKLPALKLRDKLYGRIHQEVNKRERQHYPKDASPLTLTEVIYIYEEIWRGKSVVSGPQERITLARWDRTLPLSHLNTVCMSKEEARAHDVLPMDTDLREFYGDDVVDHVERQFAEQARFEDIWQ</sequence>
<dbReference type="OMA" id="ALVMTRW"/>
<feature type="domain" description="THIF-type NAD/FAD binding fold" evidence="2">
    <location>
        <begin position="108"/>
        <end position="275"/>
    </location>
</feature>
<name>A0A163K3I0_ABSGL</name>
<dbReference type="InterPro" id="IPR035985">
    <property type="entry name" value="Ubiquitin-activating_enz"/>
</dbReference>
<dbReference type="Proteomes" id="UP000078561">
    <property type="component" value="Unassembled WGS sequence"/>
</dbReference>
<feature type="transmembrane region" description="Helical" evidence="1">
    <location>
        <begin position="21"/>
        <end position="39"/>
    </location>
</feature>
<dbReference type="PANTHER" id="PTHR43267">
    <property type="entry name" value="TRNA THREONYLCARBAMOYLADENOSINE DEHYDRATASE"/>
    <property type="match status" value="1"/>
</dbReference>
<dbReference type="GO" id="GO:0061504">
    <property type="term" value="P:cyclic threonylcarbamoyladenosine biosynthetic process"/>
    <property type="evidence" value="ECO:0007669"/>
    <property type="project" value="TreeGrafter"/>
</dbReference>
<keyword evidence="1" id="KW-1133">Transmembrane helix</keyword>
<dbReference type="GO" id="GO:0008641">
    <property type="term" value="F:ubiquitin-like modifier activating enzyme activity"/>
    <property type="evidence" value="ECO:0007669"/>
    <property type="project" value="InterPro"/>
</dbReference>
<dbReference type="OrthoDB" id="10265862at2759"/>
<dbReference type="AlphaFoldDB" id="A0A163K3I0"/>
<dbReference type="SUPFAM" id="SSF69572">
    <property type="entry name" value="Activating enzymes of the ubiquitin-like proteins"/>
    <property type="match status" value="1"/>
</dbReference>
<dbReference type="Pfam" id="PF00899">
    <property type="entry name" value="ThiF"/>
    <property type="match status" value="1"/>
</dbReference>
<accession>A0A163K3I0</accession>
<evidence type="ECO:0000259" key="2">
    <source>
        <dbReference type="Pfam" id="PF00899"/>
    </source>
</evidence>
<evidence type="ECO:0000313" key="3">
    <source>
        <dbReference type="EMBL" id="SAM03963.1"/>
    </source>
</evidence>
<dbReference type="GO" id="GO:0061503">
    <property type="term" value="F:tRNA threonylcarbamoyladenosine dehydratase"/>
    <property type="evidence" value="ECO:0007669"/>
    <property type="project" value="TreeGrafter"/>
</dbReference>
<proteinExistence type="predicted"/>
<evidence type="ECO:0000313" key="4">
    <source>
        <dbReference type="Proteomes" id="UP000078561"/>
    </source>
</evidence>
<evidence type="ECO:0000256" key="1">
    <source>
        <dbReference type="SAM" id="Phobius"/>
    </source>
</evidence>
<gene>
    <name evidence="3" type="primary">ABSGL_09819.1 scaffold 11641</name>
</gene>
<reference evidence="3" key="1">
    <citation type="submission" date="2016-04" db="EMBL/GenBank/DDBJ databases">
        <authorList>
            <person name="Evans L.H."/>
            <person name="Alamgir A."/>
            <person name="Owens N."/>
            <person name="Weber N.D."/>
            <person name="Virtaneva K."/>
            <person name="Barbian K."/>
            <person name="Babar A."/>
            <person name="Rosenke K."/>
        </authorList>
    </citation>
    <scope>NUCLEOTIDE SEQUENCE [LARGE SCALE GENOMIC DNA]</scope>
    <source>
        <strain evidence="3">CBS 101.48</strain>
    </source>
</reference>
<dbReference type="InParanoid" id="A0A163K3I0"/>
<dbReference type="GO" id="GO:0005741">
    <property type="term" value="C:mitochondrial outer membrane"/>
    <property type="evidence" value="ECO:0007669"/>
    <property type="project" value="TreeGrafter"/>
</dbReference>
<organism evidence="3">
    <name type="scientific">Absidia glauca</name>
    <name type="common">Pin mould</name>
    <dbReference type="NCBI Taxonomy" id="4829"/>
    <lineage>
        <taxon>Eukaryota</taxon>
        <taxon>Fungi</taxon>
        <taxon>Fungi incertae sedis</taxon>
        <taxon>Mucoromycota</taxon>
        <taxon>Mucoromycotina</taxon>
        <taxon>Mucoromycetes</taxon>
        <taxon>Mucorales</taxon>
        <taxon>Cunninghamellaceae</taxon>
        <taxon>Absidia</taxon>
    </lineage>
</organism>
<protein>
    <recommendedName>
        <fullName evidence="2">THIF-type NAD/FAD binding fold domain-containing protein</fullName>
    </recommendedName>
</protein>